<evidence type="ECO:0000256" key="1">
    <source>
        <dbReference type="SAM" id="Phobius"/>
    </source>
</evidence>
<comment type="caution">
    <text evidence="2">The sequence shown here is derived from an EMBL/GenBank/DDBJ whole genome shotgun (WGS) entry which is preliminary data.</text>
</comment>
<dbReference type="PANTHER" id="PTHR34801">
    <property type="entry name" value="EXPRESSED PROTEIN"/>
    <property type="match status" value="1"/>
</dbReference>
<protein>
    <submittedName>
        <fullName evidence="2">DUF1499 domain-containing protein</fullName>
    </submittedName>
</protein>
<accession>A0ABV5ZAM2</accession>
<dbReference type="RefSeq" id="WP_027311792.1">
    <property type="nucleotide sequence ID" value="NZ_JBHLZN010000002.1"/>
</dbReference>
<proteinExistence type="predicted"/>
<sequence length="158" mass="17494">MSWGKRILLGLVALLGVVLVVLLLRFWWLAMDSRQGQAMGLDSAGELQACPNKPNCVLSTATDASHIAPLPLQQDVSASWVRLQQLIQAQGGELKRVEEDYLAAEFQSALFGFVDDLEAKLDASNGVIQLRSASRVGYSDLGVNRKRIEAIRQQWRME</sequence>
<keyword evidence="1" id="KW-0472">Membrane</keyword>
<dbReference type="PANTHER" id="PTHR34801:SF6">
    <property type="entry name" value="SLL1620 PROTEIN"/>
    <property type="match status" value="1"/>
</dbReference>
<organism evidence="2 3">
    <name type="scientific">Balneatrix alpica</name>
    <dbReference type="NCBI Taxonomy" id="75684"/>
    <lineage>
        <taxon>Bacteria</taxon>
        <taxon>Pseudomonadati</taxon>
        <taxon>Pseudomonadota</taxon>
        <taxon>Gammaproteobacteria</taxon>
        <taxon>Oceanospirillales</taxon>
        <taxon>Balneatrichaceae</taxon>
        <taxon>Balneatrix</taxon>
    </lineage>
</organism>
<feature type="transmembrane region" description="Helical" evidence="1">
    <location>
        <begin position="7"/>
        <end position="28"/>
    </location>
</feature>
<keyword evidence="1" id="KW-1133">Transmembrane helix</keyword>
<dbReference type="Proteomes" id="UP001589628">
    <property type="component" value="Unassembled WGS sequence"/>
</dbReference>
<reference evidence="2 3" key="1">
    <citation type="submission" date="2024-09" db="EMBL/GenBank/DDBJ databases">
        <authorList>
            <person name="Sun Q."/>
            <person name="Mori K."/>
        </authorList>
    </citation>
    <scope>NUCLEOTIDE SEQUENCE [LARGE SCALE GENOMIC DNA]</scope>
    <source>
        <strain evidence="2 3">ATCC 51285</strain>
    </source>
</reference>
<gene>
    <name evidence="2" type="ORF">ACFFLH_07895</name>
</gene>
<dbReference type="Pfam" id="PF07386">
    <property type="entry name" value="DUF1499"/>
    <property type="match status" value="1"/>
</dbReference>
<evidence type="ECO:0000313" key="3">
    <source>
        <dbReference type="Proteomes" id="UP001589628"/>
    </source>
</evidence>
<dbReference type="InterPro" id="IPR010865">
    <property type="entry name" value="DUF1499"/>
</dbReference>
<name>A0ABV5ZAM2_9GAMM</name>
<evidence type="ECO:0000313" key="2">
    <source>
        <dbReference type="EMBL" id="MFB9886326.1"/>
    </source>
</evidence>
<dbReference type="PIRSF" id="PIRSF026426">
    <property type="entry name" value="DUF1499"/>
    <property type="match status" value="1"/>
</dbReference>
<dbReference type="EMBL" id="JBHLZN010000002">
    <property type="protein sequence ID" value="MFB9886326.1"/>
    <property type="molecule type" value="Genomic_DNA"/>
</dbReference>
<keyword evidence="3" id="KW-1185">Reference proteome</keyword>
<keyword evidence="1" id="KW-0812">Transmembrane</keyword>